<organism evidence="10 11">
    <name type="scientific">Litorilinea aerophila</name>
    <dbReference type="NCBI Taxonomy" id="1204385"/>
    <lineage>
        <taxon>Bacteria</taxon>
        <taxon>Bacillati</taxon>
        <taxon>Chloroflexota</taxon>
        <taxon>Caldilineae</taxon>
        <taxon>Caldilineales</taxon>
        <taxon>Caldilineaceae</taxon>
        <taxon>Litorilinea</taxon>
    </lineage>
</organism>
<dbReference type="PANTHER" id="PTHR22911:SF137">
    <property type="entry name" value="SOLUTE CARRIER FAMILY 35 MEMBER G2-RELATED"/>
    <property type="match status" value="1"/>
</dbReference>
<name>A0A540VL56_9CHLR</name>
<feature type="transmembrane region" description="Helical" evidence="8">
    <location>
        <begin position="37"/>
        <end position="55"/>
    </location>
</feature>
<dbReference type="InterPro" id="IPR037185">
    <property type="entry name" value="EmrE-like"/>
</dbReference>
<keyword evidence="5 8" id="KW-0812">Transmembrane</keyword>
<dbReference type="RefSeq" id="WP_141608639.1">
    <property type="nucleotide sequence ID" value="NZ_VIGC02000003.1"/>
</dbReference>
<evidence type="ECO:0000256" key="5">
    <source>
        <dbReference type="ARBA" id="ARBA00022692"/>
    </source>
</evidence>
<accession>A0A540VL56</accession>
<keyword evidence="7 8" id="KW-0472">Membrane</keyword>
<comment type="caution">
    <text evidence="10">The sequence shown here is derived from an EMBL/GenBank/DDBJ whole genome shotgun (WGS) entry which is preliminary data.</text>
</comment>
<gene>
    <name evidence="10" type="primary">rarD</name>
    <name evidence="10" type="ORF">FKZ61_03265</name>
</gene>
<keyword evidence="6 8" id="KW-1133">Transmembrane helix</keyword>
<protein>
    <submittedName>
        <fullName evidence="10">EamA family transporter RarD</fullName>
    </submittedName>
</protein>
<dbReference type="EMBL" id="VIGC01000003">
    <property type="protein sequence ID" value="TQE97446.1"/>
    <property type="molecule type" value="Genomic_DNA"/>
</dbReference>
<feature type="transmembrane region" description="Helical" evidence="8">
    <location>
        <begin position="7"/>
        <end position="25"/>
    </location>
</feature>
<evidence type="ECO:0000256" key="4">
    <source>
        <dbReference type="ARBA" id="ARBA00022475"/>
    </source>
</evidence>
<feature type="transmembrane region" description="Helical" evidence="8">
    <location>
        <begin position="67"/>
        <end position="87"/>
    </location>
</feature>
<dbReference type="NCBIfam" id="TIGR00688">
    <property type="entry name" value="rarD"/>
    <property type="match status" value="1"/>
</dbReference>
<dbReference type="GO" id="GO:0005886">
    <property type="term" value="C:plasma membrane"/>
    <property type="evidence" value="ECO:0007669"/>
    <property type="project" value="UniProtKB-SubCell"/>
</dbReference>
<comment type="similarity">
    <text evidence="2">Belongs to the EamA transporter family.</text>
</comment>
<keyword evidence="11" id="KW-1185">Reference proteome</keyword>
<feature type="domain" description="EamA" evidence="9">
    <location>
        <begin position="4"/>
        <end position="139"/>
    </location>
</feature>
<feature type="transmembrane region" description="Helical" evidence="8">
    <location>
        <begin position="123"/>
        <end position="139"/>
    </location>
</feature>
<feature type="transmembrane region" description="Helical" evidence="8">
    <location>
        <begin position="174"/>
        <end position="197"/>
    </location>
</feature>
<dbReference type="InParanoid" id="A0A540VL56"/>
<evidence type="ECO:0000313" key="11">
    <source>
        <dbReference type="Proteomes" id="UP000317371"/>
    </source>
</evidence>
<evidence type="ECO:0000256" key="1">
    <source>
        <dbReference type="ARBA" id="ARBA00004651"/>
    </source>
</evidence>
<dbReference type="FunCoup" id="A0A540VL56">
    <property type="interactions" value="41"/>
</dbReference>
<evidence type="ECO:0000256" key="2">
    <source>
        <dbReference type="ARBA" id="ARBA00007362"/>
    </source>
</evidence>
<evidence type="ECO:0000256" key="8">
    <source>
        <dbReference type="SAM" id="Phobius"/>
    </source>
</evidence>
<feature type="domain" description="EamA" evidence="9">
    <location>
        <begin position="148"/>
        <end position="279"/>
    </location>
</feature>
<sequence length="296" mass="32689">MNRGTWYALAAYTVWGVLPIFWKWLHHLPALEIVAHRMIWSFVFLALVLTMRQEWQALWRAARHRRVILAFLATALLLTANWLVYVWAVNAGHIVETSLGYFINPLVNVLLGVIFLRERLRAGQWAAIAVAAAGVLYLTVSYGALPWIALALAFTFGFYGLLKKATPLTSLQGLTLETSVLFVPTLLYLGLLGWTGTGSFGAGSWRTDLLLILAGVMTTGPLLLFAAAARRVPLSMMGVLQYIAPTLQFLIGVLLYHEPFTPVRLVGFCLIWIALLIYSVEGVMAHRRPAAVAGGA</sequence>
<feature type="transmembrane region" description="Helical" evidence="8">
    <location>
        <begin position="99"/>
        <end position="116"/>
    </location>
</feature>
<dbReference type="Pfam" id="PF00892">
    <property type="entry name" value="EamA"/>
    <property type="match status" value="2"/>
</dbReference>
<dbReference type="InterPro" id="IPR000620">
    <property type="entry name" value="EamA_dom"/>
</dbReference>
<keyword evidence="3" id="KW-0813">Transport</keyword>
<evidence type="ECO:0000256" key="6">
    <source>
        <dbReference type="ARBA" id="ARBA00022989"/>
    </source>
</evidence>
<keyword evidence="4" id="KW-1003">Cell membrane</keyword>
<evidence type="ECO:0000256" key="3">
    <source>
        <dbReference type="ARBA" id="ARBA00022448"/>
    </source>
</evidence>
<feature type="transmembrane region" description="Helical" evidence="8">
    <location>
        <begin position="263"/>
        <end position="280"/>
    </location>
</feature>
<feature type="transmembrane region" description="Helical" evidence="8">
    <location>
        <begin position="209"/>
        <end position="227"/>
    </location>
</feature>
<proteinExistence type="inferred from homology"/>
<comment type="subcellular location">
    <subcellularLocation>
        <location evidence="1">Cell membrane</location>
        <topology evidence="1">Multi-pass membrane protein</topology>
    </subcellularLocation>
</comment>
<dbReference type="Proteomes" id="UP000317371">
    <property type="component" value="Unassembled WGS sequence"/>
</dbReference>
<reference evidence="10 11" key="1">
    <citation type="submission" date="2019-06" db="EMBL/GenBank/DDBJ databases">
        <title>Genome sequence of Litorilinea aerophila BAA-2444.</title>
        <authorList>
            <person name="Maclea K.S."/>
            <person name="Maurais E.G."/>
            <person name="Iannazzi L.C."/>
        </authorList>
    </citation>
    <scope>NUCLEOTIDE SEQUENCE [LARGE SCALE GENOMIC DNA]</scope>
    <source>
        <strain evidence="10 11">ATCC BAA-2444</strain>
    </source>
</reference>
<evidence type="ECO:0000313" key="10">
    <source>
        <dbReference type="EMBL" id="TQE97446.1"/>
    </source>
</evidence>
<dbReference type="PANTHER" id="PTHR22911">
    <property type="entry name" value="ACYL-MALONYL CONDENSING ENZYME-RELATED"/>
    <property type="match status" value="1"/>
</dbReference>
<dbReference type="OrthoDB" id="369870at2"/>
<evidence type="ECO:0000256" key="7">
    <source>
        <dbReference type="ARBA" id="ARBA00023136"/>
    </source>
</evidence>
<dbReference type="InterPro" id="IPR004626">
    <property type="entry name" value="RarD"/>
</dbReference>
<dbReference type="AlphaFoldDB" id="A0A540VL56"/>
<feature type="transmembrane region" description="Helical" evidence="8">
    <location>
        <begin position="239"/>
        <end position="257"/>
    </location>
</feature>
<evidence type="ECO:0000259" key="9">
    <source>
        <dbReference type="Pfam" id="PF00892"/>
    </source>
</evidence>
<dbReference type="SUPFAM" id="SSF103481">
    <property type="entry name" value="Multidrug resistance efflux transporter EmrE"/>
    <property type="match status" value="2"/>
</dbReference>